<feature type="compositionally biased region" description="Basic and acidic residues" evidence="1">
    <location>
        <begin position="177"/>
        <end position="193"/>
    </location>
</feature>
<dbReference type="Proteomes" id="UP000001505">
    <property type="component" value="Chromosome"/>
</dbReference>
<dbReference type="HOGENOM" id="CLU_400587_0_0_0"/>
<feature type="compositionally biased region" description="Polar residues" evidence="1">
    <location>
        <begin position="1"/>
        <end position="23"/>
    </location>
</feature>
<dbReference type="RefSeq" id="WP_013181588.1">
    <property type="nucleotide sequence ID" value="NC_014225.1"/>
</dbReference>
<dbReference type="Gene3D" id="1.20.900.10">
    <property type="entry name" value="Dbl homology (DH) domain"/>
    <property type="match status" value="1"/>
</dbReference>
<dbReference type="PANTHER" id="PTHR12673:SF159">
    <property type="entry name" value="LD03170P"/>
    <property type="match status" value="1"/>
</dbReference>
<sequence length="687" mass="76115">MSISGDSHLQMSVSENGQPQKMGTATRVGELETGESGKTFASYSVKMQMPDGTERSYKVRVGFNDAKLREHVQKAGSDRADLASVVDKIVDSMDAASIAKLSGYQITAKLDDPEHTKVKLKGGEQRTLGELAGSEDPDLAALGSSASKVVKAFEQSNIGQLIKSSSEKSPPKPLPKPPEKKTENLTTKVRFEEMDPSGQNIEDLGPISTLPEEKGSKTPLRVSFEEIDSDPSSTSMHLLSRDSPTQTQPSRRKSSIGELRKTLTSGSTEQAQKAAETMVRIENLKGMLVRFDGTVSANPNQLELASKTKLDSKQYREIVEAIMELESHNVTEISWTAEVPKAKAEPDSDKTEKENIKVTRSTKEILQKVITKKNGRKAIAKNTSLFNSFRNDTLDSVKKYSPEIAMALEKMPITSEKQKKAFLQSAVKARELAANYDSVVRNFEIKEEDKSKPDTSSVSISTTPPSALQTKNILKEIFATEVSYVKGLYSLTEKTWGVDGKAMNIFERMEHEGLISSYESSILQAHLDTCLEQSMLTLCELSGIPYPKNSDLQSTLKSAEEAFKRLPPEDQLKNCIHAFRKERQKEIISEISCMAIKHKQVIQIMENTLKKKEAQPLMGDFTQRPTNMGKDIGAFLITPIQRGPRYQLFMKELVKHSPEGSEALKLLQGELSAIEESIGRLNSYIPK</sequence>
<dbReference type="Pfam" id="PF00621">
    <property type="entry name" value="RhoGEF"/>
    <property type="match status" value="1"/>
</dbReference>
<protein>
    <recommendedName>
        <fullName evidence="2">DH domain-containing protein</fullName>
    </recommendedName>
</protein>
<dbReference type="InterPro" id="IPR051092">
    <property type="entry name" value="FYVE_RhoGEF_PH"/>
</dbReference>
<dbReference type="SMART" id="SM00325">
    <property type="entry name" value="RhoGEF"/>
    <property type="match status" value="1"/>
</dbReference>
<evidence type="ECO:0000259" key="2">
    <source>
        <dbReference type="PROSITE" id="PS50010"/>
    </source>
</evidence>
<dbReference type="InterPro" id="IPR000219">
    <property type="entry name" value="DH_dom"/>
</dbReference>
<feature type="domain" description="DH" evidence="2">
    <location>
        <begin position="469"/>
        <end position="684"/>
    </location>
</feature>
<feature type="region of interest" description="Disordered" evidence="1">
    <location>
        <begin position="161"/>
        <end position="271"/>
    </location>
</feature>
<dbReference type="AlphaFoldDB" id="D6YUQ0"/>
<dbReference type="OrthoDB" id="5654121at2"/>
<feature type="compositionally biased region" description="Polar residues" evidence="1">
    <location>
        <begin position="262"/>
        <end position="271"/>
    </location>
</feature>
<accession>D6YUQ0</accession>
<dbReference type="InterPro" id="IPR035899">
    <property type="entry name" value="DBL_dom_sf"/>
</dbReference>
<dbReference type="GO" id="GO:0005737">
    <property type="term" value="C:cytoplasm"/>
    <property type="evidence" value="ECO:0007669"/>
    <property type="project" value="TreeGrafter"/>
</dbReference>
<dbReference type="PROSITE" id="PS50010">
    <property type="entry name" value="DH_2"/>
    <property type="match status" value="1"/>
</dbReference>
<organism evidence="3 4">
    <name type="scientific">Waddlia chondrophila (strain ATCC VR-1470 / WSU 86-1044)</name>
    <dbReference type="NCBI Taxonomy" id="716544"/>
    <lineage>
        <taxon>Bacteria</taxon>
        <taxon>Pseudomonadati</taxon>
        <taxon>Chlamydiota</taxon>
        <taxon>Chlamydiia</taxon>
        <taxon>Parachlamydiales</taxon>
        <taxon>Waddliaceae</taxon>
        <taxon>Waddlia</taxon>
    </lineage>
</organism>
<keyword evidence="4" id="KW-1185">Reference proteome</keyword>
<feature type="region of interest" description="Disordered" evidence="1">
    <location>
        <begin position="1"/>
        <end position="33"/>
    </location>
</feature>
<reference evidence="3 4" key="1">
    <citation type="journal article" date="2010" name="PLoS ONE">
        <title>The Waddlia genome: a window into chlamydial biology.</title>
        <authorList>
            <person name="Bertelli C."/>
            <person name="Collyn F."/>
            <person name="Croxatto A."/>
            <person name="Ruckert C."/>
            <person name="Polkinghorne A."/>
            <person name="Kebbi-Beghdadi C."/>
            <person name="Goesmann A."/>
            <person name="Vaughan L."/>
            <person name="Greub G."/>
        </authorList>
    </citation>
    <scope>NUCLEOTIDE SEQUENCE [LARGE SCALE GENOMIC DNA]</scope>
    <source>
        <strain evidence="4">ATCC VR-1470 / WSU 86-1044</strain>
    </source>
</reference>
<dbReference type="KEGG" id="wch:wcw_0490"/>
<name>D6YUQ0_WADCW</name>
<feature type="compositionally biased region" description="Polar residues" evidence="1">
    <location>
        <begin position="230"/>
        <end position="249"/>
    </location>
</feature>
<dbReference type="SUPFAM" id="SSF48065">
    <property type="entry name" value="DBL homology domain (DH-domain)"/>
    <property type="match status" value="1"/>
</dbReference>
<dbReference type="EMBL" id="CP001928">
    <property type="protein sequence ID" value="ADI37861.1"/>
    <property type="molecule type" value="Genomic_DNA"/>
</dbReference>
<gene>
    <name evidence="3" type="ordered locus">wcw_0490</name>
</gene>
<evidence type="ECO:0000313" key="4">
    <source>
        <dbReference type="Proteomes" id="UP000001505"/>
    </source>
</evidence>
<evidence type="ECO:0000313" key="3">
    <source>
        <dbReference type="EMBL" id="ADI37861.1"/>
    </source>
</evidence>
<dbReference type="PANTHER" id="PTHR12673">
    <property type="entry name" value="FACIOGENITAL DYSPLASIA PROTEIN"/>
    <property type="match status" value="1"/>
</dbReference>
<proteinExistence type="predicted"/>
<dbReference type="GO" id="GO:0005085">
    <property type="term" value="F:guanyl-nucleotide exchange factor activity"/>
    <property type="evidence" value="ECO:0007669"/>
    <property type="project" value="InterPro"/>
</dbReference>
<evidence type="ECO:0000256" key="1">
    <source>
        <dbReference type="SAM" id="MobiDB-lite"/>
    </source>
</evidence>
<dbReference type="STRING" id="716544.wcw_0490"/>